<gene>
    <name evidence="4" type="primary">mtaD</name>
    <name evidence="6" type="ORF">HIJ39_07935</name>
</gene>
<dbReference type="Proteomes" id="UP000533476">
    <property type="component" value="Unassembled WGS sequence"/>
</dbReference>
<feature type="binding site" evidence="4">
    <location>
        <position position="201"/>
    </location>
    <ligand>
        <name>substrate</name>
    </ligand>
</feature>
<comment type="similarity">
    <text evidence="4">Belongs to the metallo-dependent hydrolases superfamily. MTA/SAH deaminase family.</text>
</comment>
<evidence type="ECO:0000256" key="1">
    <source>
        <dbReference type="ARBA" id="ARBA00022723"/>
    </source>
</evidence>
<comment type="caution">
    <text evidence="6">The sequence shown here is derived from an EMBL/GenBank/DDBJ whole genome shotgun (WGS) entry which is preliminary data.</text>
</comment>
<evidence type="ECO:0000256" key="3">
    <source>
        <dbReference type="ARBA" id="ARBA00022833"/>
    </source>
</evidence>
<feature type="binding site" evidence="4">
    <location>
        <position position="286"/>
    </location>
    <ligand>
        <name>Zn(2+)</name>
        <dbReference type="ChEBI" id="CHEBI:29105"/>
    </ligand>
</feature>
<keyword evidence="2 4" id="KW-0378">Hydrolase</keyword>
<evidence type="ECO:0000256" key="4">
    <source>
        <dbReference type="HAMAP-Rule" id="MF_01281"/>
    </source>
</evidence>
<dbReference type="SUPFAM" id="SSF51556">
    <property type="entry name" value="Metallo-dependent hydrolases"/>
    <property type="match status" value="1"/>
</dbReference>
<dbReference type="GO" id="GO:0050270">
    <property type="term" value="F:S-adenosylhomocysteine deaminase activity"/>
    <property type="evidence" value="ECO:0007669"/>
    <property type="project" value="UniProtKB-UniRule"/>
</dbReference>
<dbReference type="HAMAP" id="MF_01281">
    <property type="entry name" value="MTA_SAH_deamin"/>
    <property type="match status" value="1"/>
</dbReference>
<dbReference type="GO" id="GO:0090614">
    <property type="term" value="F:5'-methylthioadenosine deaminase activity"/>
    <property type="evidence" value="ECO:0007669"/>
    <property type="project" value="UniProtKB-UniRule"/>
</dbReference>
<reference evidence="6 7" key="1">
    <citation type="submission" date="2020-04" db="EMBL/GenBank/DDBJ databases">
        <authorList>
            <person name="Zhang R."/>
            <person name="Schippers A."/>
        </authorList>
    </citation>
    <scope>NUCLEOTIDE SEQUENCE [LARGE SCALE GENOMIC DNA]</scope>
    <source>
        <strain evidence="6 7">DSM 109850</strain>
    </source>
</reference>
<dbReference type="InterPro" id="IPR023512">
    <property type="entry name" value="Deaminase_MtaD/DadD"/>
</dbReference>
<evidence type="ECO:0000259" key="5">
    <source>
        <dbReference type="Pfam" id="PF01979"/>
    </source>
</evidence>
<dbReference type="Gene3D" id="3.20.20.140">
    <property type="entry name" value="Metal-dependent hydrolases"/>
    <property type="match status" value="1"/>
</dbReference>
<dbReference type="InterPro" id="IPR011059">
    <property type="entry name" value="Metal-dep_hydrolase_composite"/>
</dbReference>
<evidence type="ECO:0000256" key="2">
    <source>
        <dbReference type="ARBA" id="ARBA00022801"/>
    </source>
</evidence>
<comment type="function">
    <text evidence="4">Catalyzes the deamination of 5-methylthioadenosine and S-adenosyl-L-homocysteine into 5-methylthioinosine and S-inosyl-L-homocysteine, respectively. Is also able to deaminate adenosine.</text>
</comment>
<dbReference type="InterPro" id="IPR006680">
    <property type="entry name" value="Amidohydro-rel"/>
</dbReference>
<feature type="binding site" evidence="4">
    <location>
        <position position="286"/>
    </location>
    <ligand>
        <name>substrate</name>
    </ligand>
</feature>
<keyword evidence="3 4" id="KW-0862">Zinc</keyword>
<sequence>MDDENRVFRPGAVVYEGSQISYAGSPDGYQGPLEQEIVVPDGILLPGLLNGHNHAAMSLMRGMADDSPFFEWLTQHVWPVENRLTAEDIRVGSLLAAAEMIRSGTVGFADMYFEVEATAEAIATAGMRAWISRGLVGLEDPEGEKLNQAVAFARDWQGKAEGRIVTMLGPHAPYTCPPEYLERVAEAAKLAGVGIHIHLSESADEMKQLQERYQRTPVQLASEAGIFASRTLIAHGVFIGEEDLPYLQGMTGGVITCPVSNAKLGNGILPYAMLKEAHIPVGLGTDGATSTNSLDMFLEMKAMAWLQKIAEGRPEGFHAAEALWAATRGTAEVLGHPGGRIAEGAPADFIVVDGNQAHMTPEWDVVANLVYSAVGSDVRYVVINGRIVLQEGIITTFDEAEVIREAKARGERLMREGAKH</sequence>
<protein>
    <recommendedName>
        <fullName evidence="4">5-methylthioadenosine/S-adenosylhomocysteine deaminase</fullName>
        <shortName evidence="4">MTA/SAH deaminase</shortName>
        <ecNumber evidence="4">3.5.4.28</ecNumber>
        <ecNumber evidence="4">3.5.4.31</ecNumber>
    </recommendedName>
</protein>
<dbReference type="CDD" id="cd01298">
    <property type="entry name" value="ATZ_TRZ_like"/>
    <property type="match status" value="1"/>
</dbReference>
<dbReference type="InterPro" id="IPR050287">
    <property type="entry name" value="MTA/SAH_deaminase"/>
</dbReference>
<keyword evidence="1 4" id="KW-0479">Metal-binding</keyword>
<feature type="binding site" evidence="4">
    <location>
        <position position="52"/>
    </location>
    <ligand>
        <name>Zn(2+)</name>
        <dbReference type="ChEBI" id="CHEBI:29105"/>
    </ligand>
</feature>
<feature type="binding site" evidence="4">
    <location>
        <position position="133"/>
    </location>
    <ligand>
        <name>substrate</name>
    </ligand>
</feature>
<dbReference type="Pfam" id="PF01979">
    <property type="entry name" value="Amidohydro_1"/>
    <property type="match status" value="1"/>
</dbReference>
<feature type="binding site" evidence="4">
    <location>
        <position position="198"/>
    </location>
    <ligand>
        <name>Zn(2+)</name>
        <dbReference type="ChEBI" id="CHEBI:29105"/>
    </ligand>
</feature>
<comment type="catalytic activity">
    <reaction evidence="4">
        <text>S-adenosyl-L-homocysteine + H2O + H(+) = S-inosyl-L-homocysteine + NH4(+)</text>
        <dbReference type="Rhea" id="RHEA:20716"/>
        <dbReference type="ChEBI" id="CHEBI:15377"/>
        <dbReference type="ChEBI" id="CHEBI:15378"/>
        <dbReference type="ChEBI" id="CHEBI:28938"/>
        <dbReference type="ChEBI" id="CHEBI:57856"/>
        <dbReference type="ChEBI" id="CHEBI:57985"/>
        <dbReference type="EC" id="3.5.4.28"/>
    </reaction>
</comment>
<accession>A0A7Y0L2V4</accession>
<feature type="binding site" evidence="4">
    <location>
        <position position="171"/>
    </location>
    <ligand>
        <name>substrate</name>
    </ligand>
</feature>
<name>A0A7Y0L2V4_9FIRM</name>
<dbReference type="InterPro" id="IPR032466">
    <property type="entry name" value="Metal_Hydrolase"/>
</dbReference>
<organism evidence="6 7">
    <name type="scientific">Sulfobacillus harzensis</name>
    <dbReference type="NCBI Taxonomy" id="2729629"/>
    <lineage>
        <taxon>Bacteria</taxon>
        <taxon>Bacillati</taxon>
        <taxon>Bacillota</taxon>
        <taxon>Clostridia</taxon>
        <taxon>Eubacteriales</taxon>
        <taxon>Clostridiales Family XVII. Incertae Sedis</taxon>
        <taxon>Sulfobacillus</taxon>
    </lineage>
</organism>
<dbReference type="FunFam" id="3.20.20.140:FF:000014">
    <property type="entry name" value="5-methylthioadenosine/S-adenosylhomocysteine deaminase"/>
    <property type="match status" value="1"/>
</dbReference>
<comment type="catalytic activity">
    <reaction evidence="4">
        <text>S-methyl-5'-thioadenosine + H2O + H(+) = S-methyl-5'-thioinosine + NH4(+)</text>
        <dbReference type="Rhea" id="RHEA:25025"/>
        <dbReference type="ChEBI" id="CHEBI:15377"/>
        <dbReference type="ChEBI" id="CHEBI:15378"/>
        <dbReference type="ChEBI" id="CHEBI:17509"/>
        <dbReference type="ChEBI" id="CHEBI:28938"/>
        <dbReference type="ChEBI" id="CHEBI:48595"/>
        <dbReference type="EC" id="3.5.4.31"/>
    </reaction>
</comment>
<dbReference type="EC" id="3.5.4.31" evidence="4"/>
<feature type="binding site" evidence="4">
    <location>
        <position position="81"/>
    </location>
    <ligand>
        <name>substrate</name>
    </ligand>
</feature>
<dbReference type="EC" id="3.5.4.28" evidence="4"/>
<dbReference type="PANTHER" id="PTHR43794">
    <property type="entry name" value="AMINOHYDROLASE SSNA-RELATED"/>
    <property type="match status" value="1"/>
</dbReference>
<dbReference type="SUPFAM" id="SSF51338">
    <property type="entry name" value="Composite domain of metallo-dependent hydrolases"/>
    <property type="match status" value="2"/>
</dbReference>
<dbReference type="PANTHER" id="PTHR43794:SF11">
    <property type="entry name" value="AMIDOHYDROLASE-RELATED DOMAIN-CONTAINING PROTEIN"/>
    <property type="match status" value="1"/>
</dbReference>
<evidence type="ECO:0000313" key="6">
    <source>
        <dbReference type="EMBL" id="NMP22281.1"/>
    </source>
</evidence>
<dbReference type="EMBL" id="JABBVZ010000020">
    <property type="protein sequence ID" value="NMP22281.1"/>
    <property type="molecule type" value="Genomic_DNA"/>
</dbReference>
<evidence type="ECO:0000313" key="7">
    <source>
        <dbReference type="Proteomes" id="UP000533476"/>
    </source>
</evidence>
<feature type="domain" description="Amidohydrolase-related" evidence="5">
    <location>
        <begin position="43"/>
        <end position="388"/>
    </location>
</feature>
<keyword evidence="7" id="KW-1185">Reference proteome</keyword>
<comment type="cofactor">
    <cofactor evidence="4">
        <name>Zn(2+)</name>
        <dbReference type="ChEBI" id="CHEBI:29105"/>
    </cofactor>
    <text evidence="4">Binds 1 zinc ion per subunit.</text>
</comment>
<feature type="binding site" evidence="4">
    <location>
        <position position="54"/>
    </location>
    <ligand>
        <name>Zn(2+)</name>
        <dbReference type="ChEBI" id="CHEBI:29105"/>
    </ligand>
</feature>
<proteinExistence type="inferred from homology"/>
<comment type="caution">
    <text evidence="4">Lacks conserved residue(s) required for the propagation of feature annotation.</text>
</comment>
<dbReference type="GO" id="GO:0046872">
    <property type="term" value="F:metal ion binding"/>
    <property type="evidence" value="ECO:0007669"/>
    <property type="project" value="UniProtKB-KW"/>
</dbReference>
<dbReference type="AlphaFoldDB" id="A0A7Y0L2V4"/>
<dbReference type="Gene3D" id="2.30.40.10">
    <property type="entry name" value="Urease, subunit C, domain 1"/>
    <property type="match status" value="1"/>
</dbReference>